<evidence type="ECO:0000256" key="1">
    <source>
        <dbReference type="ARBA" id="ARBA00010990"/>
    </source>
</evidence>
<comment type="similarity">
    <text evidence="1">Belongs to the P-Pant transferase superfamily. Gsp/Sfp/HetI/AcpT family.</text>
</comment>
<sequence>MSLLVEKLNNKTDDSISPSSPMNLTLPVCSHIHVWQLHIPCFRFELDRWFKWLSNDECERAQRFFRCQDRERFILSRGGLRYLLACYLDCAPKSLVFAYNSYGKPRLAIPDGSLQFNLSHSGEWVVYAIGFKVLLGVDIEQISSRTRLDKFRTRLEGLIEYCLTSNEQITLPTSHVERLEGFFKYWTLKESHLKAIGLGLSYPMTDIEIAWLPEPKLVIPAKIDQAPVGWTVKLWYPADGAISAMCVGQSKIQVVIRSFPGH</sequence>
<feature type="domain" description="4'-phosphopantetheinyl transferase" evidence="3">
    <location>
        <begin position="135"/>
        <end position="231"/>
    </location>
</feature>
<dbReference type="EMBL" id="QXHD01000004">
    <property type="protein sequence ID" value="NEZ55852.1"/>
    <property type="molecule type" value="Genomic_DNA"/>
</dbReference>
<organism evidence="5 6">
    <name type="scientific">Adonisia turfae CCMR0081</name>
    <dbReference type="NCBI Taxonomy" id="2292702"/>
    <lineage>
        <taxon>Bacteria</taxon>
        <taxon>Bacillati</taxon>
        <taxon>Cyanobacteriota</taxon>
        <taxon>Adonisia</taxon>
        <taxon>Adonisia turfae</taxon>
    </lineage>
</organism>
<evidence type="ECO:0000259" key="3">
    <source>
        <dbReference type="Pfam" id="PF01648"/>
    </source>
</evidence>
<comment type="caution">
    <text evidence="5">The sequence shown here is derived from an EMBL/GenBank/DDBJ whole genome shotgun (WGS) entry which is preliminary data.</text>
</comment>
<reference evidence="5 6" key="1">
    <citation type="journal article" date="2020" name="Microb. Ecol.">
        <title>Ecogenomics of the Marine Benthic Filamentous Cyanobacterium Adonisia.</title>
        <authorList>
            <person name="Walter J.M."/>
            <person name="Coutinho F.H."/>
            <person name="Leomil L."/>
            <person name="Hargreaves P.I."/>
            <person name="Campeao M.E."/>
            <person name="Vieira V.V."/>
            <person name="Silva B.S."/>
            <person name="Fistarol G.O."/>
            <person name="Salomon P.S."/>
            <person name="Sawabe T."/>
            <person name="Mino S."/>
            <person name="Hosokawa M."/>
            <person name="Miyashita H."/>
            <person name="Maruyama F."/>
            <person name="van Verk M.C."/>
            <person name="Dutilh B.E."/>
            <person name="Thompson C.C."/>
            <person name="Thompson F.L."/>
        </authorList>
    </citation>
    <scope>NUCLEOTIDE SEQUENCE [LARGE SCALE GENOMIC DNA]</scope>
    <source>
        <strain evidence="5 6">CCMR0081</strain>
    </source>
</reference>
<dbReference type="InterPro" id="IPR037143">
    <property type="entry name" value="4-PPantetheinyl_Trfase_dom_sf"/>
</dbReference>
<evidence type="ECO:0000313" key="5">
    <source>
        <dbReference type="EMBL" id="NEZ55852.1"/>
    </source>
</evidence>
<keyword evidence="6" id="KW-1185">Reference proteome</keyword>
<dbReference type="RefSeq" id="WP_163697750.1">
    <property type="nucleotide sequence ID" value="NZ_QXHD01000004.1"/>
</dbReference>
<dbReference type="GO" id="GO:0005829">
    <property type="term" value="C:cytosol"/>
    <property type="evidence" value="ECO:0007669"/>
    <property type="project" value="TreeGrafter"/>
</dbReference>
<dbReference type="PANTHER" id="PTHR12215:SF10">
    <property type="entry name" value="L-AMINOADIPATE-SEMIALDEHYDE DEHYDROGENASE-PHOSPHOPANTETHEINYL TRANSFERASE"/>
    <property type="match status" value="1"/>
</dbReference>
<dbReference type="GO" id="GO:0008897">
    <property type="term" value="F:holo-[acyl-carrier-protein] synthase activity"/>
    <property type="evidence" value="ECO:0007669"/>
    <property type="project" value="InterPro"/>
</dbReference>
<dbReference type="GO" id="GO:0019878">
    <property type="term" value="P:lysine biosynthetic process via aminoadipic acid"/>
    <property type="evidence" value="ECO:0007669"/>
    <property type="project" value="TreeGrafter"/>
</dbReference>
<evidence type="ECO:0000256" key="2">
    <source>
        <dbReference type="ARBA" id="ARBA00022679"/>
    </source>
</evidence>
<dbReference type="Gene3D" id="3.90.470.20">
    <property type="entry name" value="4'-phosphopantetheinyl transferase domain"/>
    <property type="match status" value="2"/>
</dbReference>
<dbReference type="Pfam" id="PF22624">
    <property type="entry name" value="AASDHPPT_N"/>
    <property type="match status" value="1"/>
</dbReference>
<dbReference type="InterPro" id="IPR055066">
    <property type="entry name" value="AASDHPPT_N"/>
</dbReference>
<gene>
    <name evidence="5" type="ORF">DXZ20_09230</name>
</gene>
<dbReference type="PANTHER" id="PTHR12215">
    <property type="entry name" value="PHOSPHOPANTETHEINE TRANSFERASE"/>
    <property type="match status" value="1"/>
</dbReference>
<dbReference type="SUPFAM" id="SSF56214">
    <property type="entry name" value="4'-phosphopantetheinyl transferase"/>
    <property type="match status" value="2"/>
</dbReference>
<dbReference type="Pfam" id="PF01648">
    <property type="entry name" value="ACPS"/>
    <property type="match status" value="1"/>
</dbReference>
<dbReference type="InterPro" id="IPR008278">
    <property type="entry name" value="4-PPantetheinyl_Trfase_dom"/>
</dbReference>
<dbReference type="Proteomes" id="UP000481033">
    <property type="component" value="Unassembled WGS sequence"/>
</dbReference>
<keyword evidence="2" id="KW-0808">Transferase</keyword>
<evidence type="ECO:0000313" key="6">
    <source>
        <dbReference type="Proteomes" id="UP000481033"/>
    </source>
</evidence>
<accession>A0A6M0RJ95</accession>
<dbReference type="AlphaFoldDB" id="A0A6M0RJ95"/>
<proteinExistence type="inferred from homology"/>
<feature type="domain" description="4'-phosphopantetheinyl transferase N-terminal" evidence="4">
    <location>
        <begin position="46"/>
        <end position="128"/>
    </location>
</feature>
<dbReference type="InterPro" id="IPR050559">
    <property type="entry name" value="P-Pant_transferase_sf"/>
</dbReference>
<name>A0A6M0RJ95_9CYAN</name>
<protein>
    <submittedName>
        <fullName evidence="5">Uncharacterized protein</fullName>
    </submittedName>
</protein>
<dbReference type="GO" id="GO:0000287">
    <property type="term" value="F:magnesium ion binding"/>
    <property type="evidence" value="ECO:0007669"/>
    <property type="project" value="InterPro"/>
</dbReference>
<evidence type="ECO:0000259" key="4">
    <source>
        <dbReference type="Pfam" id="PF22624"/>
    </source>
</evidence>